<dbReference type="EMBL" id="JBEZUR010000093">
    <property type="protein sequence ID" value="MEU3558276.1"/>
    <property type="molecule type" value="Genomic_DNA"/>
</dbReference>
<dbReference type="InterPro" id="IPR014729">
    <property type="entry name" value="Rossmann-like_a/b/a_fold"/>
</dbReference>
<comment type="caution">
    <text evidence="1">The sequence shown here is derived from an EMBL/GenBank/DDBJ whole genome shotgun (WGS) entry which is preliminary data.</text>
</comment>
<dbReference type="RefSeq" id="WP_245967366.1">
    <property type="nucleotide sequence ID" value="NZ_BEVZ01000002.1"/>
</dbReference>
<organism evidence="1 2">
    <name type="scientific">Streptomyces fragilis</name>
    <dbReference type="NCBI Taxonomy" id="67301"/>
    <lineage>
        <taxon>Bacteria</taxon>
        <taxon>Bacillati</taxon>
        <taxon>Actinomycetota</taxon>
        <taxon>Actinomycetes</taxon>
        <taxon>Kitasatosporales</taxon>
        <taxon>Streptomycetaceae</taxon>
        <taxon>Streptomyces</taxon>
    </lineage>
</organism>
<reference evidence="1 2" key="1">
    <citation type="submission" date="2024-06" db="EMBL/GenBank/DDBJ databases">
        <title>The Natural Products Discovery Center: Release of the First 8490 Sequenced Strains for Exploring Actinobacteria Biosynthetic Diversity.</title>
        <authorList>
            <person name="Kalkreuter E."/>
            <person name="Kautsar S.A."/>
            <person name="Yang D."/>
            <person name="Bader C.D."/>
            <person name="Teijaro C.N."/>
            <person name="Fluegel L."/>
            <person name="Davis C.M."/>
            <person name="Simpson J.R."/>
            <person name="Lauterbach L."/>
            <person name="Steele A.D."/>
            <person name="Gui C."/>
            <person name="Meng S."/>
            <person name="Li G."/>
            <person name="Viehrig K."/>
            <person name="Ye F."/>
            <person name="Su P."/>
            <person name="Kiefer A.F."/>
            <person name="Nichols A."/>
            <person name="Cepeda A.J."/>
            <person name="Yan W."/>
            <person name="Fan B."/>
            <person name="Jiang Y."/>
            <person name="Adhikari A."/>
            <person name="Zheng C.-J."/>
            <person name="Schuster L."/>
            <person name="Cowan T.M."/>
            <person name="Smanski M.J."/>
            <person name="Chevrette M.G."/>
            <person name="De Carvalho L.P.S."/>
            <person name="Shen B."/>
        </authorList>
    </citation>
    <scope>NUCLEOTIDE SEQUENCE [LARGE SCALE GENOMIC DNA]</scope>
    <source>
        <strain evidence="1 2">NPDC038104</strain>
    </source>
</reference>
<gene>
    <name evidence="1" type="ORF">AB0E65_29320</name>
</gene>
<sequence length="46" mass="4777">MEGTHEVGVVAIGTRQHAGRLSPSLGPVAEVLLQHAHCPVPVPTAR</sequence>
<proteinExistence type="predicted"/>
<accession>A0ABV2YS32</accession>
<dbReference type="SUPFAM" id="SSF52402">
    <property type="entry name" value="Adenine nucleotide alpha hydrolases-like"/>
    <property type="match status" value="1"/>
</dbReference>
<name>A0ABV2YS32_9ACTN</name>
<evidence type="ECO:0000313" key="2">
    <source>
        <dbReference type="Proteomes" id="UP001550850"/>
    </source>
</evidence>
<dbReference type="Gene3D" id="3.40.50.620">
    <property type="entry name" value="HUPs"/>
    <property type="match status" value="1"/>
</dbReference>
<protein>
    <recommendedName>
        <fullName evidence="3">UspA domain-containing protein</fullName>
    </recommendedName>
</protein>
<evidence type="ECO:0000313" key="1">
    <source>
        <dbReference type="EMBL" id="MEU3558276.1"/>
    </source>
</evidence>
<keyword evidence="2" id="KW-1185">Reference proteome</keyword>
<dbReference type="Proteomes" id="UP001550850">
    <property type="component" value="Unassembled WGS sequence"/>
</dbReference>
<evidence type="ECO:0008006" key="3">
    <source>
        <dbReference type="Google" id="ProtNLM"/>
    </source>
</evidence>